<dbReference type="Proteomes" id="UP001497680">
    <property type="component" value="Unassembled WGS sequence"/>
</dbReference>
<evidence type="ECO:0000313" key="2">
    <source>
        <dbReference type="Proteomes" id="UP001497680"/>
    </source>
</evidence>
<dbReference type="EMBL" id="MU394337">
    <property type="protein sequence ID" value="KAI6084432.1"/>
    <property type="molecule type" value="Genomic_DNA"/>
</dbReference>
<name>A0ACC0CVT8_9PEZI</name>
<organism evidence="1 2">
    <name type="scientific">Hypoxylon rubiginosum</name>
    <dbReference type="NCBI Taxonomy" id="110542"/>
    <lineage>
        <taxon>Eukaryota</taxon>
        <taxon>Fungi</taxon>
        <taxon>Dikarya</taxon>
        <taxon>Ascomycota</taxon>
        <taxon>Pezizomycotina</taxon>
        <taxon>Sordariomycetes</taxon>
        <taxon>Xylariomycetidae</taxon>
        <taxon>Xylariales</taxon>
        <taxon>Hypoxylaceae</taxon>
        <taxon>Hypoxylon</taxon>
    </lineage>
</organism>
<accession>A0ACC0CVT8</accession>
<comment type="caution">
    <text evidence="1">The sequence shown here is derived from an EMBL/GenBank/DDBJ whole genome shotgun (WGS) entry which is preliminary data.</text>
</comment>
<reference evidence="1 2" key="1">
    <citation type="journal article" date="2022" name="New Phytol.">
        <title>Ecological generalism drives hyperdiversity of secondary metabolite gene clusters in xylarialean endophytes.</title>
        <authorList>
            <person name="Franco M.E.E."/>
            <person name="Wisecaver J.H."/>
            <person name="Arnold A.E."/>
            <person name="Ju Y.M."/>
            <person name="Slot J.C."/>
            <person name="Ahrendt S."/>
            <person name="Moore L.P."/>
            <person name="Eastman K.E."/>
            <person name="Scott K."/>
            <person name="Konkel Z."/>
            <person name="Mondo S.J."/>
            <person name="Kuo A."/>
            <person name="Hayes R.D."/>
            <person name="Haridas S."/>
            <person name="Andreopoulos B."/>
            <person name="Riley R."/>
            <person name="LaButti K."/>
            <person name="Pangilinan J."/>
            <person name="Lipzen A."/>
            <person name="Amirebrahimi M."/>
            <person name="Yan J."/>
            <person name="Adam C."/>
            <person name="Keymanesh K."/>
            <person name="Ng V."/>
            <person name="Louie K."/>
            <person name="Northen T."/>
            <person name="Drula E."/>
            <person name="Henrissat B."/>
            <person name="Hsieh H.M."/>
            <person name="Youens-Clark K."/>
            <person name="Lutzoni F."/>
            <person name="Miadlikowska J."/>
            <person name="Eastwood D.C."/>
            <person name="Hamelin R.C."/>
            <person name="Grigoriev I.V."/>
            <person name="U'Ren J.M."/>
        </authorList>
    </citation>
    <scope>NUCLEOTIDE SEQUENCE [LARGE SCALE GENOMIC DNA]</scope>
    <source>
        <strain evidence="1 2">ER1909</strain>
    </source>
</reference>
<evidence type="ECO:0000313" key="1">
    <source>
        <dbReference type="EMBL" id="KAI6084432.1"/>
    </source>
</evidence>
<proteinExistence type="predicted"/>
<keyword evidence="2" id="KW-1185">Reference proteome</keyword>
<gene>
    <name evidence="1" type="ORF">F4821DRAFT_261952</name>
</gene>
<sequence>MPPAMILLRLLPVMTTTSTLTLTFCEDLFLRPHTQLSGTARDHANGVLPPYIARWFPPGFAYILVFYPATWALAIANLAVRTASFDPYYYSQRSADATSRAAWSLYAAGLVFSLAHFAWGPKAKGLLDAVAANGPRAVAHSADRTNAGNTISDDSCTSSDEADGEIKDSMPILRDWLRLNAIRGISVDVPAWACFFIGFLLSATD</sequence>
<protein>
    <submittedName>
        <fullName evidence="1">Uncharacterized protein</fullName>
    </submittedName>
</protein>